<feature type="transmembrane region" description="Helical" evidence="1">
    <location>
        <begin position="57"/>
        <end position="77"/>
    </location>
</feature>
<dbReference type="RefSeq" id="WP_228227894.1">
    <property type="nucleotide sequence ID" value="NZ_JAJGNP010000018.1"/>
</dbReference>
<gene>
    <name evidence="2" type="ORF">LL253_16615</name>
</gene>
<evidence type="ECO:0008006" key="4">
    <source>
        <dbReference type="Google" id="ProtNLM"/>
    </source>
</evidence>
<keyword evidence="1" id="KW-0472">Membrane</keyword>
<protein>
    <recommendedName>
        <fullName evidence="4">DUF3137 domain-containing protein</fullName>
    </recommendedName>
</protein>
<keyword evidence="1" id="KW-1133">Transmembrane helix</keyword>
<accession>A0ABS8H6X2</accession>
<dbReference type="Proteomes" id="UP001198830">
    <property type="component" value="Unassembled WGS sequence"/>
</dbReference>
<name>A0ABS8H6X2_9SPHN</name>
<reference evidence="2 3" key="1">
    <citation type="submission" date="2021-10" db="EMBL/GenBank/DDBJ databases">
        <title>The diversity and Nitrogen Metabolism of Culturable Nitrate-Utilizing Bacteria Within the Oxygen Minimum Zone of the Changjiang (Yangtze River)Estuary.</title>
        <authorList>
            <person name="Zhang D."/>
            <person name="Zheng J."/>
            <person name="Liu S."/>
            <person name="He W."/>
        </authorList>
    </citation>
    <scope>NUCLEOTIDE SEQUENCE [LARGE SCALE GENOMIC DNA]</scope>
    <source>
        <strain evidence="2 3">FXH275-2</strain>
    </source>
</reference>
<evidence type="ECO:0000256" key="1">
    <source>
        <dbReference type="SAM" id="Phobius"/>
    </source>
</evidence>
<sequence length="299" mass="34062">MTSGRGEGWKVFADGDGVDDIPLWKMLAKIRSDDLDEGLNANAAVLNRIKPPYSRNYNLALAISSGFGFLSVLFLIGLVISPRSEATDFFFYLTLTMLAAAMAPHLWRQAYQYGLKIPEAPLDLRHASDQLFDEVLAHLQKVDGPHAYYLSRFRKKRIPLNRRQFFGRLRYFLFSEHSKDRAMVMRFPTAMSLPADLYLHRDDVEKILAMSTPKRAAGPGRTVKYAYIEAAFDLRADPRLNTLDLNDEAAAIHSITDWLLEWFQSAANVSADVPDRKLLPPYARKIFNHLTNRPSREGR</sequence>
<feature type="transmembrane region" description="Helical" evidence="1">
    <location>
        <begin position="89"/>
        <end position="107"/>
    </location>
</feature>
<dbReference type="EMBL" id="JAJGNP010000018">
    <property type="protein sequence ID" value="MCC4234301.1"/>
    <property type="molecule type" value="Genomic_DNA"/>
</dbReference>
<proteinExistence type="predicted"/>
<evidence type="ECO:0000313" key="2">
    <source>
        <dbReference type="EMBL" id="MCC4234301.1"/>
    </source>
</evidence>
<keyword evidence="1" id="KW-0812">Transmembrane</keyword>
<evidence type="ECO:0000313" key="3">
    <source>
        <dbReference type="Proteomes" id="UP001198830"/>
    </source>
</evidence>
<organism evidence="2 3">
    <name type="scientific">Sphingobium soli</name>
    <dbReference type="NCBI Taxonomy" id="1591116"/>
    <lineage>
        <taxon>Bacteria</taxon>
        <taxon>Pseudomonadati</taxon>
        <taxon>Pseudomonadota</taxon>
        <taxon>Alphaproteobacteria</taxon>
        <taxon>Sphingomonadales</taxon>
        <taxon>Sphingomonadaceae</taxon>
        <taxon>Sphingobium</taxon>
    </lineage>
</organism>
<comment type="caution">
    <text evidence="2">The sequence shown here is derived from an EMBL/GenBank/DDBJ whole genome shotgun (WGS) entry which is preliminary data.</text>
</comment>
<keyword evidence="3" id="KW-1185">Reference proteome</keyword>